<dbReference type="Pfam" id="PF14765">
    <property type="entry name" value="PS-DH"/>
    <property type="match status" value="1"/>
</dbReference>
<keyword evidence="1" id="KW-0808">Transferase</keyword>
<feature type="domain" description="Polyketide synthase extender module SpnB-like Rossmann fold" evidence="4">
    <location>
        <begin position="115"/>
        <end position="212"/>
    </location>
</feature>
<reference evidence="6" key="2">
    <citation type="submission" date="2024-07" db="EMBL/GenBank/DDBJ databases">
        <title>Streptomyces haneummycinica sp. nov., a new antibiotic-producing actinobacterium isolated from marine sediment.</title>
        <authorList>
            <person name="Uemura M."/>
            <person name="Hamada M."/>
            <person name="Hirano S."/>
            <person name="Kobayashi K."/>
            <person name="Ohshiro T."/>
            <person name="Kobayashi T."/>
            <person name="Terahara T."/>
        </authorList>
    </citation>
    <scope>NUCLEOTIDE SEQUENCE</scope>
    <source>
        <strain evidence="6">KM77-8</strain>
    </source>
</reference>
<evidence type="ECO:0000259" key="3">
    <source>
        <dbReference type="Pfam" id="PF14765"/>
    </source>
</evidence>
<dbReference type="Gene3D" id="3.10.129.110">
    <property type="entry name" value="Polyketide synthase dehydratase"/>
    <property type="match status" value="1"/>
</dbReference>
<dbReference type="InterPro" id="IPR042104">
    <property type="entry name" value="PKS_dehydratase_sf"/>
</dbReference>
<dbReference type="EMBL" id="AP035768">
    <property type="protein sequence ID" value="BFO16907.1"/>
    <property type="molecule type" value="Genomic_DNA"/>
</dbReference>
<keyword evidence="2" id="KW-0511">Multifunctional enzyme</keyword>
<dbReference type="AlphaFoldDB" id="A0AAT9HHV6"/>
<dbReference type="InterPro" id="IPR050091">
    <property type="entry name" value="PKS_NRPS_Biosynth_Enz"/>
</dbReference>
<evidence type="ECO:0000313" key="5">
    <source>
        <dbReference type="EMBL" id="BFO16897.1"/>
    </source>
</evidence>
<dbReference type="GO" id="GO:0006633">
    <property type="term" value="P:fatty acid biosynthetic process"/>
    <property type="evidence" value="ECO:0007669"/>
    <property type="project" value="TreeGrafter"/>
</dbReference>
<reference evidence="6" key="1">
    <citation type="submission" date="2024-06" db="EMBL/GenBank/DDBJ databases">
        <authorList>
            <consortium name="consrtm"/>
            <person name="Uemura M."/>
            <person name="Terahara T."/>
        </authorList>
    </citation>
    <scope>NUCLEOTIDE SEQUENCE</scope>
    <source>
        <strain evidence="6">KM77-8</strain>
    </source>
</reference>
<sequence>MSADGFGVHPALLDACLHAIGVGEGGEGGSARLPFAWSGVSFHAVGATSVRLKLTFTGESVALEVADEEGRPVATVGSLVLREVSADRLAAAASAFHESLFQVDWMRLAGASGDGAVPGDVTVVRTEPGVDAGAVRSAVHRALEALHSEPGRVVFVTRGAVALPGEDVTDLAGAAVWGLVRSAQSEDPGRFVLVDVDAEGDVDAAVASALASGSPRSWSVRASRMGLDLPALRVLKTRSRPRLTSPLRARCWCRVPVARWAACSPGTWCRRTGCGVCCW</sequence>
<dbReference type="Pfam" id="PF22953">
    <property type="entry name" value="SpnB_Rossmann"/>
    <property type="match status" value="1"/>
</dbReference>
<dbReference type="GO" id="GO:0004312">
    <property type="term" value="F:fatty acid synthase activity"/>
    <property type="evidence" value="ECO:0007669"/>
    <property type="project" value="TreeGrafter"/>
</dbReference>
<proteinExistence type="predicted"/>
<organism evidence="6">
    <name type="scientific">Streptomyces haneummycinicus</name>
    <dbReference type="NCBI Taxonomy" id="3074435"/>
    <lineage>
        <taxon>Bacteria</taxon>
        <taxon>Bacillati</taxon>
        <taxon>Actinomycetota</taxon>
        <taxon>Actinomycetes</taxon>
        <taxon>Kitasatosporales</taxon>
        <taxon>Streptomycetaceae</taxon>
        <taxon>Streptomyces</taxon>
    </lineage>
</organism>
<name>A0AAT9HHV6_9ACTN</name>
<dbReference type="InterPro" id="IPR055123">
    <property type="entry name" value="SpnB-like_Rossmann"/>
</dbReference>
<evidence type="ECO:0000313" key="7">
    <source>
        <dbReference type="EMBL" id="BFO16907.1"/>
    </source>
</evidence>
<dbReference type="EMBL" id="AP035768">
    <property type="protein sequence ID" value="BFO16902.1"/>
    <property type="molecule type" value="Genomic_DNA"/>
</dbReference>
<dbReference type="SUPFAM" id="SSF51735">
    <property type="entry name" value="NAD(P)-binding Rossmann-fold domains"/>
    <property type="match status" value="1"/>
</dbReference>
<dbReference type="PANTHER" id="PTHR43775">
    <property type="entry name" value="FATTY ACID SYNTHASE"/>
    <property type="match status" value="1"/>
</dbReference>
<evidence type="ECO:0000256" key="1">
    <source>
        <dbReference type="ARBA" id="ARBA00022679"/>
    </source>
</evidence>
<protein>
    <recommendedName>
        <fullName evidence="8">Polyketide synthase</fullName>
    </recommendedName>
</protein>
<dbReference type="InterPro" id="IPR049551">
    <property type="entry name" value="PKS_DH_C"/>
</dbReference>
<gene>
    <name evidence="5" type="ORF">SHKM778_32850</name>
    <name evidence="6" type="ORF">SHKM778_32900</name>
    <name evidence="7" type="ORF">SHKM778_32950</name>
</gene>
<dbReference type="PANTHER" id="PTHR43775:SF51">
    <property type="entry name" value="INACTIVE PHENOLPHTHIOCEROL SYNTHESIS POLYKETIDE SYNTHASE TYPE I PKS1-RELATED"/>
    <property type="match status" value="1"/>
</dbReference>
<dbReference type="InterPro" id="IPR036291">
    <property type="entry name" value="NAD(P)-bd_dom_sf"/>
</dbReference>
<evidence type="ECO:0000256" key="2">
    <source>
        <dbReference type="ARBA" id="ARBA00023268"/>
    </source>
</evidence>
<evidence type="ECO:0008006" key="8">
    <source>
        <dbReference type="Google" id="ProtNLM"/>
    </source>
</evidence>
<dbReference type="EMBL" id="AP035768">
    <property type="protein sequence ID" value="BFO16897.1"/>
    <property type="molecule type" value="Genomic_DNA"/>
</dbReference>
<feature type="domain" description="Polyketide synthase dehydratase" evidence="3">
    <location>
        <begin position="5"/>
        <end position="89"/>
    </location>
</feature>
<evidence type="ECO:0000313" key="6">
    <source>
        <dbReference type="EMBL" id="BFO16902.1"/>
    </source>
</evidence>
<evidence type="ECO:0000259" key="4">
    <source>
        <dbReference type="Pfam" id="PF22953"/>
    </source>
</evidence>
<accession>A0AAT9HHV6</accession>